<accession>A0ABV3FA48</accession>
<dbReference type="EMBL" id="JBFAIH010000010">
    <property type="protein sequence ID" value="MEV0364591.1"/>
    <property type="molecule type" value="Genomic_DNA"/>
</dbReference>
<sequence length="167" mass="18724">MRTTDLRKRCERRIDVLGLPVRFGIGEVCERLESHVGKRIELIPMALPPASPLGLLITDEHGHSVIYEESASPIHRQQIIFHELAHLLLGHTGHPIGDDRRHCMFVHIDREIQGQVLARSCGSTEQETEAEMTATLLLQRAHRSSRPVTVAADPAIADIVRRLDNSL</sequence>
<evidence type="ECO:0000313" key="2">
    <source>
        <dbReference type="Proteomes" id="UP001551658"/>
    </source>
</evidence>
<proteinExistence type="predicted"/>
<keyword evidence="2" id="KW-1185">Reference proteome</keyword>
<organism evidence="1 2">
    <name type="scientific">Nocardia fusca</name>
    <dbReference type="NCBI Taxonomy" id="941183"/>
    <lineage>
        <taxon>Bacteria</taxon>
        <taxon>Bacillati</taxon>
        <taxon>Actinomycetota</taxon>
        <taxon>Actinomycetes</taxon>
        <taxon>Mycobacteriales</taxon>
        <taxon>Nocardiaceae</taxon>
        <taxon>Nocardia</taxon>
    </lineage>
</organism>
<dbReference type="Proteomes" id="UP001551658">
    <property type="component" value="Unassembled WGS sequence"/>
</dbReference>
<reference evidence="1 2" key="1">
    <citation type="submission" date="2024-06" db="EMBL/GenBank/DDBJ databases">
        <title>The Natural Products Discovery Center: Release of the First 8490 Sequenced Strains for Exploring Actinobacteria Biosynthetic Diversity.</title>
        <authorList>
            <person name="Kalkreuter E."/>
            <person name="Kautsar S.A."/>
            <person name="Yang D."/>
            <person name="Bader C.D."/>
            <person name="Teijaro C.N."/>
            <person name="Fluegel L."/>
            <person name="Davis C.M."/>
            <person name="Simpson J.R."/>
            <person name="Lauterbach L."/>
            <person name="Steele A.D."/>
            <person name="Gui C."/>
            <person name="Meng S."/>
            <person name="Li G."/>
            <person name="Viehrig K."/>
            <person name="Ye F."/>
            <person name="Su P."/>
            <person name="Kiefer A.F."/>
            <person name="Nichols A."/>
            <person name="Cepeda A.J."/>
            <person name="Yan W."/>
            <person name="Fan B."/>
            <person name="Jiang Y."/>
            <person name="Adhikari A."/>
            <person name="Zheng C.-J."/>
            <person name="Schuster L."/>
            <person name="Cowan T.M."/>
            <person name="Smanski M.J."/>
            <person name="Chevrette M.G."/>
            <person name="De Carvalho L.P.S."/>
            <person name="Shen B."/>
        </authorList>
    </citation>
    <scope>NUCLEOTIDE SEQUENCE [LARGE SCALE GENOMIC DNA]</scope>
    <source>
        <strain evidence="1 2">NPDC050671</strain>
    </source>
</reference>
<evidence type="ECO:0000313" key="1">
    <source>
        <dbReference type="EMBL" id="MEV0364591.1"/>
    </source>
</evidence>
<evidence type="ECO:0008006" key="3">
    <source>
        <dbReference type="Google" id="ProtNLM"/>
    </source>
</evidence>
<gene>
    <name evidence="1" type="ORF">AB0H72_18015</name>
</gene>
<name>A0ABV3FA48_9NOCA</name>
<dbReference type="RefSeq" id="WP_063130946.1">
    <property type="nucleotide sequence ID" value="NZ_JBFAIH010000010.1"/>
</dbReference>
<protein>
    <recommendedName>
        <fullName evidence="3">IrrE N-terminal-like domain-containing protein</fullName>
    </recommendedName>
</protein>
<comment type="caution">
    <text evidence="1">The sequence shown here is derived from an EMBL/GenBank/DDBJ whole genome shotgun (WGS) entry which is preliminary data.</text>
</comment>